<evidence type="ECO:0000313" key="2">
    <source>
        <dbReference type="Proteomes" id="UP000622707"/>
    </source>
</evidence>
<gene>
    <name evidence="1" type="ORF">JI746_20585</name>
</gene>
<comment type="caution">
    <text evidence="1">The sequence shown here is derived from an EMBL/GenBank/DDBJ whole genome shotgun (WGS) entry which is preliminary data.</text>
</comment>
<organism evidence="1 2">
    <name type="scientific">Ramlibacter alkalitolerans</name>
    <dbReference type="NCBI Taxonomy" id="2039631"/>
    <lineage>
        <taxon>Bacteria</taxon>
        <taxon>Pseudomonadati</taxon>
        <taxon>Pseudomonadota</taxon>
        <taxon>Betaproteobacteria</taxon>
        <taxon>Burkholderiales</taxon>
        <taxon>Comamonadaceae</taxon>
        <taxon>Ramlibacter</taxon>
    </lineage>
</organism>
<protein>
    <submittedName>
        <fullName evidence="1">Uncharacterized protein</fullName>
    </submittedName>
</protein>
<evidence type="ECO:0000313" key="1">
    <source>
        <dbReference type="EMBL" id="MBL0427523.1"/>
    </source>
</evidence>
<accession>A0ABS1JTF2</accession>
<dbReference type="EMBL" id="JAEQND010000012">
    <property type="protein sequence ID" value="MBL0427523.1"/>
    <property type="molecule type" value="Genomic_DNA"/>
</dbReference>
<proteinExistence type="predicted"/>
<dbReference type="RefSeq" id="WP_201692155.1">
    <property type="nucleotide sequence ID" value="NZ_JAEQND010000012.1"/>
</dbReference>
<keyword evidence="2" id="KW-1185">Reference proteome</keyword>
<dbReference type="Proteomes" id="UP000622707">
    <property type="component" value="Unassembled WGS sequence"/>
</dbReference>
<reference evidence="1 2" key="1">
    <citation type="journal article" date="2017" name="Int. J. Syst. Evol. Microbiol.">
        <title>Ramlibacter alkalitolerans sp. nov., alkali-tolerant bacterium isolated from soil of ginseng.</title>
        <authorList>
            <person name="Lee D.H."/>
            <person name="Cha C.J."/>
        </authorList>
    </citation>
    <scope>NUCLEOTIDE SEQUENCE [LARGE SCALE GENOMIC DNA]</scope>
    <source>
        <strain evidence="1 2">KACC 19305</strain>
    </source>
</reference>
<name>A0ABS1JTF2_9BURK</name>
<sequence length="58" mass="6333">MPAFLMLDSHLRRTACVARSAGLLYRASRGAALLSDRSAFALHQQSSRGVTQSLEKTK</sequence>